<feature type="compositionally biased region" description="Basic residues" evidence="1">
    <location>
        <begin position="471"/>
        <end position="480"/>
    </location>
</feature>
<dbReference type="EMBL" id="KN817559">
    <property type="protein sequence ID" value="KJA21262.1"/>
    <property type="molecule type" value="Genomic_DNA"/>
</dbReference>
<dbReference type="OrthoDB" id="3070412at2759"/>
<feature type="compositionally biased region" description="Polar residues" evidence="1">
    <location>
        <begin position="212"/>
        <end position="224"/>
    </location>
</feature>
<dbReference type="InterPro" id="IPR045341">
    <property type="entry name" value="DUF6532"/>
</dbReference>
<gene>
    <name evidence="3" type="ORF">HYPSUDRAFT_203038</name>
</gene>
<sequence length="702" mass="80216">MALLNIPTGYDPSLGQNRKANFGKTGNQRLEDTERERKYAEKAEVATALEDFSHKIIYIVGNRRVSINDTNGKPMIIVIPDLPETLRNRTMAYLRCAFPGRLENIDSKIVSADYNFESIYITWYNRYSKRGDGVSPDIEPSAHIRKGKKRQFKTAQCIPRTSKEFQANMKEYLILQDCFREIFDFIEQAIREVLPDEYKDLAQFAEMVSKANGTNKTSKSQLAKSQLPPPESRNPVLQIRSSTKDARFGFIPEEEGDEESDNCGTFQGFRTHGARKARHKQTLDLSSSGEEENSRSPARRQKLSSTNQENTQEIEIDEVSPDEDDQKAAAFLREDVSRPEDKADAYAELDDELEYADEHLEDPYNADGDSGSDNPQEHRCHTTQHGVYSQVEDEREQDMEQEDFAFESLDMEKGPDDDTSSPSGTDDNFGDDDEHAQANIKQNPKQPQNVLQAHRSRNRPVLPPAVDKLAKAAHKQKHYQKKLESRQESRHEETETEGEERDKDLKDVTNIVADLINEYKHADRTLEQEYNHDRRINIVVFDKHSNFRQLLKDAGKDIVSTHYKSSVKPDCTDTNSDQVPELVKREVNRILHRAAFAVHPKKDGNGKTQNVAHPAIKDLIETFFYKGKGSLASSYPADFREKVPENAILLAITCYSTPITWDGDKGRDIQSSYQTLVDKIKANEYHGQQYEARRADWARQAM</sequence>
<feature type="region of interest" description="Disordered" evidence="1">
    <location>
        <begin position="212"/>
        <end position="503"/>
    </location>
</feature>
<feature type="compositionally biased region" description="Polar residues" evidence="1">
    <location>
        <begin position="15"/>
        <end position="28"/>
    </location>
</feature>
<keyword evidence="4" id="KW-1185">Reference proteome</keyword>
<feature type="compositionally biased region" description="Acidic residues" evidence="1">
    <location>
        <begin position="252"/>
        <end position="261"/>
    </location>
</feature>
<evidence type="ECO:0000256" key="1">
    <source>
        <dbReference type="SAM" id="MobiDB-lite"/>
    </source>
</evidence>
<protein>
    <recommendedName>
        <fullName evidence="2">DUF6532 domain-containing protein</fullName>
    </recommendedName>
</protein>
<feature type="compositionally biased region" description="Polar residues" evidence="1">
    <location>
        <begin position="439"/>
        <end position="451"/>
    </location>
</feature>
<feature type="compositionally biased region" description="Acidic residues" evidence="1">
    <location>
        <begin position="312"/>
        <end position="325"/>
    </location>
</feature>
<accession>A0A0D2L3D1</accession>
<organism evidence="3 4">
    <name type="scientific">Hypholoma sublateritium (strain FD-334 SS-4)</name>
    <dbReference type="NCBI Taxonomy" id="945553"/>
    <lineage>
        <taxon>Eukaryota</taxon>
        <taxon>Fungi</taxon>
        <taxon>Dikarya</taxon>
        <taxon>Basidiomycota</taxon>
        <taxon>Agaricomycotina</taxon>
        <taxon>Agaricomycetes</taxon>
        <taxon>Agaricomycetidae</taxon>
        <taxon>Agaricales</taxon>
        <taxon>Agaricineae</taxon>
        <taxon>Strophariaceae</taxon>
        <taxon>Hypholoma</taxon>
    </lineage>
</organism>
<evidence type="ECO:0000313" key="4">
    <source>
        <dbReference type="Proteomes" id="UP000054270"/>
    </source>
</evidence>
<feature type="region of interest" description="Disordered" evidence="1">
    <location>
        <begin position="15"/>
        <end position="34"/>
    </location>
</feature>
<evidence type="ECO:0000313" key="3">
    <source>
        <dbReference type="EMBL" id="KJA21262.1"/>
    </source>
</evidence>
<feature type="compositionally biased region" description="Basic and acidic residues" evidence="1">
    <location>
        <begin position="332"/>
        <end position="345"/>
    </location>
</feature>
<feature type="domain" description="DUF6532" evidence="2">
    <location>
        <begin position="512"/>
        <end position="654"/>
    </location>
</feature>
<feature type="compositionally biased region" description="Basic and acidic residues" evidence="1">
    <location>
        <begin position="481"/>
        <end position="493"/>
    </location>
</feature>
<proteinExistence type="predicted"/>
<name>A0A0D2L3D1_HYPSF</name>
<evidence type="ECO:0000259" key="2">
    <source>
        <dbReference type="Pfam" id="PF20149"/>
    </source>
</evidence>
<dbReference type="Proteomes" id="UP000054270">
    <property type="component" value="Unassembled WGS sequence"/>
</dbReference>
<dbReference type="AlphaFoldDB" id="A0A0D2L3D1"/>
<feature type="compositionally biased region" description="Acidic residues" evidence="1">
    <location>
        <begin position="391"/>
        <end position="405"/>
    </location>
</feature>
<dbReference type="Pfam" id="PF20149">
    <property type="entry name" value="DUF6532"/>
    <property type="match status" value="1"/>
</dbReference>
<reference evidence="4" key="1">
    <citation type="submission" date="2014-04" db="EMBL/GenBank/DDBJ databases">
        <title>Evolutionary Origins and Diversification of the Mycorrhizal Mutualists.</title>
        <authorList>
            <consortium name="DOE Joint Genome Institute"/>
            <consortium name="Mycorrhizal Genomics Consortium"/>
            <person name="Kohler A."/>
            <person name="Kuo A."/>
            <person name="Nagy L.G."/>
            <person name="Floudas D."/>
            <person name="Copeland A."/>
            <person name="Barry K.W."/>
            <person name="Cichocki N."/>
            <person name="Veneault-Fourrey C."/>
            <person name="LaButti K."/>
            <person name="Lindquist E.A."/>
            <person name="Lipzen A."/>
            <person name="Lundell T."/>
            <person name="Morin E."/>
            <person name="Murat C."/>
            <person name="Riley R."/>
            <person name="Ohm R."/>
            <person name="Sun H."/>
            <person name="Tunlid A."/>
            <person name="Henrissat B."/>
            <person name="Grigoriev I.V."/>
            <person name="Hibbett D.S."/>
            <person name="Martin F."/>
        </authorList>
    </citation>
    <scope>NUCLEOTIDE SEQUENCE [LARGE SCALE GENOMIC DNA]</scope>
    <source>
        <strain evidence="4">FD-334 SS-4</strain>
    </source>
</reference>